<dbReference type="PANTHER" id="PTHR11610">
    <property type="entry name" value="LIPASE"/>
    <property type="match status" value="1"/>
</dbReference>
<dbReference type="GO" id="GO:0016298">
    <property type="term" value="F:lipase activity"/>
    <property type="evidence" value="ECO:0007669"/>
    <property type="project" value="InterPro"/>
</dbReference>
<evidence type="ECO:0000313" key="7">
    <source>
        <dbReference type="Proteomes" id="UP000410492"/>
    </source>
</evidence>
<dbReference type="AlphaFoldDB" id="A0A653BRX4"/>
<sequence length="125" mass="13787">QNLARVAFGQSEDFNIISVDWQRGAEPPYDLAISNARVVALEVIFLLKELKEKFNYTLDSVHIVGHGVGAHIAGYVGAVYNDIRKITGLDPSGPRFDGMPDVVKLNPTNARYVEVIHTDAYNGNM</sequence>
<dbReference type="GO" id="GO:0016042">
    <property type="term" value="P:lipid catabolic process"/>
    <property type="evidence" value="ECO:0007669"/>
    <property type="project" value="TreeGrafter"/>
</dbReference>
<gene>
    <name evidence="6" type="ORF">CALMAC_LOCUS3217</name>
</gene>
<feature type="domain" description="Lipase" evidence="5">
    <location>
        <begin position="9"/>
        <end position="121"/>
    </location>
</feature>
<dbReference type="OrthoDB" id="199913at2759"/>
<feature type="non-terminal residue" evidence="6">
    <location>
        <position position="1"/>
    </location>
</feature>
<evidence type="ECO:0000256" key="4">
    <source>
        <dbReference type="RuleBase" id="RU004262"/>
    </source>
</evidence>
<organism evidence="6 7">
    <name type="scientific">Callosobruchus maculatus</name>
    <name type="common">Southern cowpea weevil</name>
    <name type="synonym">Pulse bruchid</name>
    <dbReference type="NCBI Taxonomy" id="64391"/>
    <lineage>
        <taxon>Eukaryota</taxon>
        <taxon>Metazoa</taxon>
        <taxon>Ecdysozoa</taxon>
        <taxon>Arthropoda</taxon>
        <taxon>Hexapoda</taxon>
        <taxon>Insecta</taxon>
        <taxon>Pterygota</taxon>
        <taxon>Neoptera</taxon>
        <taxon>Endopterygota</taxon>
        <taxon>Coleoptera</taxon>
        <taxon>Polyphaga</taxon>
        <taxon>Cucujiformia</taxon>
        <taxon>Chrysomeloidea</taxon>
        <taxon>Chrysomelidae</taxon>
        <taxon>Bruchinae</taxon>
        <taxon>Bruchini</taxon>
        <taxon>Callosobruchus</taxon>
    </lineage>
</organism>
<dbReference type="GO" id="GO:0005615">
    <property type="term" value="C:extracellular space"/>
    <property type="evidence" value="ECO:0007669"/>
    <property type="project" value="TreeGrafter"/>
</dbReference>
<name>A0A653BRX4_CALMS</name>
<dbReference type="Pfam" id="PF00151">
    <property type="entry name" value="Lipase"/>
    <property type="match status" value="1"/>
</dbReference>
<dbReference type="PRINTS" id="PR00821">
    <property type="entry name" value="TAGLIPASE"/>
</dbReference>
<dbReference type="SUPFAM" id="SSF53474">
    <property type="entry name" value="alpha/beta-Hydrolases"/>
    <property type="match status" value="1"/>
</dbReference>
<keyword evidence="3" id="KW-0964">Secreted</keyword>
<evidence type="ECO:0000313" key="6">
    <source>
        <dbReference type="EMBL" id="VEN38270.1"/>
    </source>
</evidence>
<dbReference type="InterPro" id="IPR013818">
    <property type="entry name" value="Lipase"/>
</dbReference>
<evidence type="ECO:0000256" key="2">
    <source>
        <dbReference type="ARBA" id="ARBA00010701"/>
    </source>
</evidence>
<dbReference type="InterPro" id="IPR029058">
    <property type="entry name" value="AB_hydrolase_fold"/>
</dbReference>
<dbReference type="InterPro" id="IPR000734">
    <property type="entry name" value="TAG_lipase"/>
</dbReference>
<evidence type="ECO:0000259" key="5">
    <source>
        <dbReference type="Pfam" id="PF00151"/>
    </source>
</evidence>
<protein>
    <recommendedName>
        <fullName evidence="5">Lipase domain-containing protein</fullName>
    </recommendedName>
</protein>
<keyword evidence="7" id="KW-1185">Reference proteome</keyword>
<comment type="similarity">
    <text evidence="2 4">Belongs to the AB hydrolase superfamily. Lipase family.</text>
</comment>
<proteinExistence type="inferred from homology"/>
<dbReference type="Gene3D" id="3.40.50.1820">
    <property type="entry name" value="alpha/beta hydrolase"/>
    <property type="match status" value="1"/>
</dbReference>
<comment type="subcellular location">
    <subcellularLocation>
        <location evidence="1">Secreted</location>
    </subcellularLocation>
</comment>
<accession>A0A653BRX4</accession>
<dbReference type="EMBL" id="CAACVG010004255">
    <property type="protein sequence ID" value="VEN38270.1"/>
    <property type="molecule type" value="Genomic_DNA"/>
</dbReference>
<evidence type="ECO:0000256" key="3">
    <source>
        <dbReference type="ARBA" id="ARBA00022525"/>
    </source>
</evidence>
<reference evidence="6 7" key="1">
    <citation type="submission" date="2019-01" db="EMBL/GenBank/DDBJ databases">
        <authorList>
            <person name="Sayadi A."/>
        </authorList>
    </citation>
    <scope>NUCLEOTIDE SEQUENCE [LARGE SCALE GENOMIC DNA]</scope>
</reference>
<evidence type="ECO:0000256" key="1">
    <source>
        <dbReference type="ARBA" id="ARBA00004613"/>
    </source>
</evidence>
<dbReference type="Proteomes" id="UP000410492">
    <property type="component" value="Unassembled WGS sequence"/>
</dbReference>